<evidence type="ECO:0000313" key="1">
    <source>
        <dbReference type="EMBL" id="MCY1593885.1"/>
    </source>
</evidence>
<reference evidence="1" key="1">
    <citation type="journal article" date="2022" name="Int. J. Mol. Sci.">
        <title>Phenotypic and genotypic virulence characterisation of Staphylococcus pettenkoferi strains isolated from human bloodstream and diabetic foot infections.</title>
        <authorList>
            <person name="Magnan C."/>
        </authorList>
    </citation>
    <scope>NUCLEOTIDE SEQUENCE</scope>
    <source>
        <strain evidence="1">NSP020P</strain>
    </source>
</reference>
<proteinExistence type="predicted"/>
<comment type="caution">
    <text evidence="1">The sequence shown here is derived from an EMBL/GenBank/DDBJ whole genome shotgun (WGS) entry which is preliminary data.</text>
</comment>
<gene>
    <name evidence="1" type="ORF">NW112_01355</name>
</gene>
<dbReference type="RefSeq" id="WP_268211110.1">
    <property type="nucleotide sequence ID" value="NZ_JANSKK010000005.1"/>
</dbReference>
<name>A0A9Q4D591_9STAP</name>
<protein>
    <submittedName>
        <fullName evidence="1">Uncharacterized protein</fullName>
    </submittedName>
</protein>
<evidence type="ECO:0000313" key="2">
    <source>
        <dbReference type="Proteomes" id="UP001081438"/>
    </source>
</evidence>
<organism evidence="1 2">
    <name type="scientific">Staphylococcus pettenkoferi</name>
    <dbReference type="NCBI Taxonomy" id="170573"/>
    <lineage>
        <taxon>Bacteria</taxon>
        <taxon>Bacillati</taxon>
        <taxon>Bacillota</taxon>
        <taxon>Bacilli</taxon>
        <taxon>Bacillales</taxon>
        <taxon>Staphylococcaceae</taxon>
        <taxon>Staphylococcus</taxon>
    </lineage>
</organism>
<dbReference type="EMBL" id="JANSKX010000003">
    <property type="protein sequence ID" value="MCY1593885.1"/>
    <property type="molecule type" value="Genomic_DNA"/>
</dbReference>
<dbReference type="Proteomes" id="UP001081438">
    <property type="component" value="Unassembled WGS sequence"/>
</dbReference>
<accession>A0A9Q4D591</accession>
<dbReference type="AlphaFoldDB" id="A0A9Q4D591"/>
<sequence length="150" mass="17891">MKPGCTYQIKQRQKYKDTVYEYGTFDYEPECAHLQYEQNQLNCSPKVSRAQNPGFLEWADMKMLDDHWSPEALILDAKRHDTFEDKPIPCTTTLYACIDKGQLKTRNIHLQEKCRRRSKNETYHHSHQRVLGMSIEERPQAVETREDFRH</sequence>